<keyword evidence="4" id="KW-1185">Reference proteome</keyword>
<gene>
    <name evidence="2" type="primary">addB</name>
    <name evidence="2" type="ORF">AELL_2563</name>
    <name evidence="3" type="ORF">CP962_04160</name>
</gene>
<keyword evidence="2" id="KW-0378">Hydrolase</keyword>
<dbReference type="AlphaFoldDB" id="A0A347UBE2"/>
<sequence>MLFKKKLLVFPTSRVIRNFISNQKSENTLLPFILTIDEFFKKSITLNKLKYCEEEQRVLFLNEAIKNVDIKKLGISDNFTKFLKQSDYIYRFFLELASEKVEISQIQNVDTYDFYLEHLQILEVIKNNYINILEKNHYVDRININNHYKINENFLNKFDSIELHFEGYFTKVEFDMIEKISKYINITILFYSNIYNQKSLEVFKNLGLEIKLDYKYKYDLSKNELIEIEPINSKLEFFETKGFSSRLNQIAYIKSCIEKSVKNGINPSNIALVLPDENFASYIQLFDDEKYFNYAMGKSIKNTNLYQIANAIYLYLNEDEIKNIENLKFLEIDKSFVDKNLKFLWNKNVTKDIFLFITDFIKSKESNVELIEKYDELLYKLNIILFSKENNILLKDVFKIFLQKLAKITLDDVNSGKITVLGLLETRALEFDVVIICDFNESFIPKISLKDKFLSTKLKQLANLPTQFDRESLQKYYYKRLITSTKNVFISYVNSDTNQISRFANELFNKHIKTDTNDNFYKHILYDNHKISHFEEEIIAKIDLTKFTWSATSFKAFLQCKRKFYLQNILKIKEHSISLKPKPYELGDIIHSILEDYYTLDENSNELSFEKIENLFSKYKSSNPFLILDLEIWKKKLYEFYLHDKERLKNRKIIALEKNFECEFNGIKIKGIIDRIDSFEDEYELIDYKTSSSLSVDTLKNYEKSDDFQLEFYYIAMNQYFKTNKIQAYYYDLHNTELIPEIALESKLELLNQKFEELKEISKQEISFSKCEDKSICNYCIYNIICDRE</sequence>
<dbReference type="Proteomes" id="UP000290588">
    <property type="component" value="Unassembled WGS sequence"/>
</dbReference>
<dbReference type="KEGG" id="aell:AELL_2563"/>
<dbReference type="EMBL" id="CP032097">
    <property type="protein sequence ID" value="AXX96170.1"/>
    <property type="molecule type" value="Genomic_DNA"/>
</dbReference>
<dbReference type="EMBL" id="NXIG01000003">
    <property type="protein sequence ID" value="RXI31982.1"/>
    <property type="molecule type" value="Genomic_DNA"/>
</dbReference>
<dbReference type="InterPro" id="IPR038726">
    <property type="entry name" value="PDDEXK_AddAB-type"/>
</dbReference>
<evidence type="ECO:0000313" key="2">
    <source>
        <dbReference type="EMBL" id="AXX96170.1"/>
    </source>
</evidence>
<dbReference type="InterPro" id="IPR011604">
    <property type="entry name" value="PDDEXK-like_dom_sf"/>
</dbReference>
<feature type="domain" description="PD-(D/E)XK endonuclease-like" evidence="1">
    <location>
        <begin position="548"/>
        <end position="787"/>
    </location>
</feature>
<dbReference type="InterPro" id="IPR027417">
    <property type="entry name" value="P-loop_NTPase"/>
</dbReference>
<organism evidence="3 5">
    <name type="scientific">Arcobacter ellisii</name>
    <dbReference type="NCBI Taxonomy" id="913109"/>
    <lineage>
        <taxon>Bacteria</taxon>
        <taxon>Pseudomonadati</taxon>
        <taxon>Campylobacterota</taxon>
        <taxon>Epsilonproteobacteria</taxon>
        <taxon>Campylobacterales</taxon>
        <taxon>Arcobacteraceae</taxon>
        <taxon>Arcobacter</taxon>
    </lineage>
</organism>
<keyword evidence="2" id="KW-0547">Nucleotide-binding</keyword>
<dbReference type="SUPFAM" id="SSF52980">
    <property type="entry name" value="Restriction endonuclease-like"/>
    <property type="match status" value="1"/>
</dbReference>
<keyword evidence="2" id="KW-0067">ATP-binding</keyword>
<proteinExistence type="predicted"/>
<dbReference type="SUPFAM" id="SSF52540">
    <property type="entry name" value="P-loop containing nucleoside triphosphate hydrolases"/>
    <property type="match status" value="1"/>
</dbReference>
<dbReference type="GO" id="GO:0004386">
    <property type="term" value="F:helicase activity"/>
    <property type="evidence" value="ECO:0007669"/>
    <property type="project" value="UniProtKB-KW"/>
</dbReference>
<keyword evidence="2" id="KW-0347">Helicase</keyword>
<dbReference type="OrthoDB" id="9766257at2"/>
<dbReference type="Gene3D" id="3.90.320.10">
    <property type="match status" value="1"/>
</dbReference>
<dbReference type="Proteomes" id="UP000262582">
    <property type="component" value="Chromosome"/>
</dbReference>
<dbReference type="InterPro" id="IPR011335">
    <property type="entry name" value="Restrct_endonuc-II-like"/>
</dbReference>
<reference evidence="2 4" key="2">
    <citation type="submission" date="2018-08" db="EMBL/GenBank/DDBJ databases">
        <title>Complete genome of the Arcobacter ellisii type strain LMG 26155.</title>
        <authorList>
            <person name="Miller W.G."/>
            <person name="Yee E."/>
            <person name="Bono J.L."/>
        </authorList>
    </citation>
    <scope>NUCLEOTIDE SEQUENCE [LARGE SCALE GENOMIC DNA]</scope>
    <source>
        <strain evidence="2 4">LMG 26155</strain>
    </source>
</reference>
<evidence type="ECO:0000313" key="3">
    <source>
        <dbReference type="EMBL" id="RXI31982.1"/>
    </source>
</evidence>
<dbReference type="Pfam" id="PF12705">
    <property type="entry name" value="PDDEXK_1"/>
    <property type="match status" value="1"/>
</dbReference>
<dbReference type="RefSeq" id="WP_118918314.1">
    <property type="nucleotide sequence ID" value="NZ_CP032097.1"/>
</dbReference>
<evidence type="ECO:0000313" key="5">
    <source>
        <dbReference type="Proteomes" id="UP000290588"/>
    </source>
</evidence>
<reference evidence="3 5" key="1">
    <citation type="submission" date="2017-09" db="EMBL/GenBank/DDBJ databases">
        <title>Genomics of the genus Arcobacter.</title>
        <authorList>
            <person name="Perez-Cataluna A."/>
            <person name="Figueras M.J."/>
            <person name="Salas-Masso N."/>
        </authorList>
    </citation>
    <scope>NUCLEOTIDE SEQUENCE [LARGE SCALE GENOMIC DNA]</scope>
    <source>
        <strain evidence="3 5">CECT 7837</strain>
    </source>
</reference>
<protein>
    <submittedName>
        <fullName evidence="2">AddAB recombination complex, helicase AddB</fullName>
    </submittedName>
</protein>
<accession>A0A347UBE2</accession>
<name>A0A347UBE2_9BACT</name>
<evidence type="ECO:0000259" key="1">
    <source>
        <dbReference type="Pfam" id="PF12705"/>
    </source>
</evidence>
<evidence type="ECO:0000313" key="4">
    <source>
        <dbReference type="Proteomes" id="UP000262582"/>
    </source>
</evidence>